<sequence length="179" mass="20220">MSLTRCKNGHMFSSRRHGSLCPYCNVAVETNLNPSKVAAMNSSASEDEKTMPYLGETEGVEPVTGWLVCIEGPPLGQDFKIYAEKNFIGRSDEMHIRILGDNTISRRNHAVIVYDPKQRNFYLLPGDASGLAYHNNQAVYSPVELQGYDVIQLGRSKFIFLPLCGVHFEWEHHHQHQEA</sequence>
<feature type="domain" description="FHA" evidence="1">
    <location>
        <begin position="86"/>
        <end position="138"/>
    </location>
</feature>
<dbReference type="EMBL" id="RXNR01000026">
    <property type="protein sequence ID" value="RTQ92873.1"/>
    <property type="molecule type" value="Genomic_DNA"/>
</dbReference>
<evidence type="ECO:0000259" key="1">
    <source>
        <dbReference type="PROSITE" id="PS50006"/>
    </source>
</evidence>
<dbReference type="PROSITE" id="PS50006">
    <property type="entry name" value="FHA_DOMAIN"/>
    <property type="match status" value="1"/>
</dbReference>
<dbReference type="InterPro" id="IPR008984">
    <property type="entry name" value="SMAD_FHA_dom_sf"/>
</dbReference>
<dbReference type="RefSeq" id="WP_126294439.1">
    <property type="nucleotide sequence ID" value="NZ_CP155468.1"/>
</dbReference>
<protein>
    <submittedName>
        <fullName evidence="2">FHA domain-containing protein</fullName>
    </submittedName>
</protein>
<proteinExistence type="predicted"/>
<evidence type="ECO:0000313" key="3">
    <source>
        <dbReference type="Proteomes" id="UP000276349"/>
    </source>
</evidence>
<accession>A0A3S0JRL4</accession>
<gene>
    <name evidence="2" type="ORF">EKG35_10670</name>
</gene>
<dbReference type="Pfam" id="PF00498">
    <property type="entry name" value="FHA"/>
    <property type="match status" value="1"/>
</dbReference>
<dbReference type="AlphaFoldDB" id="A0A3S0JRL4"/>
<dbReference type="OrthoDB" id="370565at2"/>
<dbReference type="Proteomes" id="UP000276349">
    <property type="component" value="Unassembled WGS sequence"/>
</dbReference>
<name>A0A3S0JRL4_9BACI</name>
<keyword evidence="3" id="KW-1185">Reference proteome</keyword>
<reference evidence="2 3" key="1">
    <citation type="submission" date="2018-12" db="EMBL/GenBank/DDBJ databases">
        <authorList>
            <person name="Yu L."/>
        </authorList>
    </citation>
    <scope>NUCLEOTIDE SEQUENCE [LARGE SCALE GENOMIC DNA]</scope>
    <source>
        <strain evidence="2 3">S5H2222</strain>
    </source>
</reference>
<organism evidence="2 3">
    <name type="scientific">Lysinibacillus telephonicus</name>
    <dbReference type="NCBI Taxonomy" id="1714840"/>
    <lineage>
        <taxon>Bacteria</taxon>
        <taxon>Bacillati</taxon>
        <taxon>Bacillota</taxon>
        <taxon>Bacilli</taxon>
        <taxon>Bacillales</taxon>
        <taxon>Bacillaceae</taxon>
        <taxon>Lysinibacillus</taxon>
    </lineage>
</organism>
<evidence type="ECO:0000313" key="2">
    <source>
        <dbReference type="EMBL" id="RTQ92873.1"/>
    </source>
</evidence>
<comment type="caution">
    <text evidence="2">The sequence shown here is derived from an EMBL/GenBank/DDBJ whole genome shotgun (WGS) entry which is preliminary data.</text>
</comment>
<dbReference type="SUPFAM" id="SSF49879">
    <property type="entry name" value="SMAD/FHA domain"/>
    <property type="match status" value="1"/>
</dbReference>
<dbReference type="InterPro" id="IPR000253">
    <property type="entry name" value="FHA_dom"/>
</dbReference>
<dbReference type="CDD" id="cd00060">
    <property type="entry name" value="FHA"/>
    <property type="match status" value="1"/>
</dbReference>
<dbReference type="Gene3D" id="2.60.200.20">
    <property type="match status" value="1"/>
</dbReference>